<comment type="cofactor">
    <cofactor evidence="1 4">
        <name>pyridoxal 5'-phosphate</name>
        <dbReference type="ChEBI" id="CHEBI:597326"/>
    </cofactor>
</comment>
<dbReference type="InterPro" id="IPR009006">
    <property type="entry name" value="Ala_racemase/Decarboxylase_C"/>
</dbReference>
<dbReference type="SUPFAM" id="SSF50621">
    <property type="entry name" value="Alanine racemase C-terminal domain-like"/>
    <property type="match status" value="1"/>
</dbReference>
<dbReference type="PANTHER" id="PTHR30511">
    <property type="entry name" value="ALANINE RACEMASE"/>
    <property type="match status" value="1"/>
</dbReference>
<feature type="domain" description="Alanine racemase C-terminal" evidence="5">
    <location>
        <begin position="236"/>
        <end position="365"/>
    </location>
</feature>
<gene>
    <name evidence="6" type="ORF">MAIT1_02047</name>
</gene>
<organism evidence="6 7">
    <name type="scientific">Magnetofaba australis IT-1</name>
    <dbReference type="NCBI Taxonomy" id="1434232"/>
    <lineage>
        <taxon>Bacteria</taxon>
        <taxon>Pseudomonadati</taxon>
        <taxon>Pseudomonadota</taxon>
        <taxon>Magnetococcia</taxon>
        <taxon>Magnetococcales</taxon>
        <taxon>Magnetococcaceae</taxon>
        <taxon>Magnetofaba</taxon>
    </lineage>
</organism>
<dbReference type="InterPro" id="IPR029066">
    <property type="entry name" value="PLP-binding_barrel"/>
</dbReference>
<accession>A0A1Y2K201</accession>
<dbReference type="AlphaFoldDB" id="A0A1Y2K201"/>
<evidence type="ECO:0000256" key="4">
    <source>
        <dbReference type="PIRSR" id="PIRSR600821-50"/>
    </source>
</evidence>
<dbReference type="Gene3D" id="3.20.20.10">
    <property type="entry name" value="Alanine racemase"/>
    <property type="match status" value="1"/>
</dbReference>
<dbReference type="NCBIfam" id="TIGR00492">
    <property type="entry name" value="alr"/>
    <property type="match status" value="1"/>
</dbReference>
<feature type="modified residue" description="N6-(pyridoxal phosphate)lysine" evidence="4">
    <location>
        <position position="31"/>
    </location>
</feature>
<evidence type="ECO:0000256" key="2">
    <source>
        <dbReference type="ARBA" id="ARBA00022898"/>
    </source>
</evidence>
<dbReference type="Pfam" id="PF01168">
    <property type="entry name" value="Ala_racemase_N"/>
    <property type="match status" value="1"/>
</dbReference>
<reference evidence="6 7" key="1">
    <citation type="journal article" date="2016" name="BMC Genomics">
        <title>Combined genomic and structural analyses of a cultured magnetotactic bacterium reveals its niche adaptation to a dynamic environment.</title>
        <authorList>
            <person name="Araujo A.C."/>
            <person name="Morillo V."/>
            <person name="Cypriano J."/>
            <person name="Teixeira L.C."/>
            <person name="Leao P."/>
            <person name="Lyra S."/>
            <person name="Almeida L.G."/>
            <person name="Bazylinski D.A."/>
            <person name="Vasconcellos A.T."/>
            <person name="Abreu F."/>
            <person name="Lins U."/>
        </authorList>
    </citation>
    <scope>NUCLEOTIDE SEQUENCE [LARGE SCALE GENOMIC DNA]</scope>
    <source>
        <strain evidence="6 7">IT-1</strain>
    </source>
</reference>
<dbReference type="Pfam" id="PF00842">
    <property type="entry name" value="Ala_racemase_C"/>
    <property type="match status" value="1"/>
</dbReference>
<sequence length="368" mass="39749">MTVTVDLDQFAANIRFIKQSVAPSKVCVVLKADAYGHGITALAPVAIAAGADRLGVCTNGEIAAIRTIDAQIPIMRLRSGLPEELEEALQWNVEELAAGEQASVFLDRLGVRRGLPVPVHVKIDSGMGRGGFLYHDAEGVREIRELPGVKIVGVMTHLANADAPDLNHAREQLRRFDTLIEQSRDALPPDALIHTHNSAGTWRMPERRGDMVRVGAACYGVRTSQAFDNPPELKPIMALRTAISGVARVPAGHDVGYGTRFVTERESVLATVPVGFGEGYPRALFNKGEAIISGKLCRVAGRVSLNVTTFDVTDLDPPPQWGDPVTLIGQADGLTVTFEEMADRYESVHTDINLMAGRYNPIQYIGGA</sequence>
<dbReference type="PRINTS" id="PR00992">
    <property type="entry name" value="ALARACEMASE"/>
</dbReference>
<keyword evidence="2 4" id="KW-0663">Pyridoxal phosphate</keyword>
<dbReference type="PANTHER" id="PTHR30511:SF0">
    <property type="entry name" value="ALANINE RACEMASE, CATABOLIC-RELATED"/>
    <property type="match status" value="1"/>
</dbReference>
<evidence type="ECO:0000313" key="7">
    <source>
        <dbReference type="Proteomes" id="UP000194003"/>
    </source>
</evidence>
<dbReference type="Gene3D" id="2.40.37.10">
    <property type="entry name" value="Lyase, Ornithine Decarboxylase, Chain A, domain 1"/>
    <property type="match status" value="1"/>
</dbReference>
<dbReference type="Proteomes" id="UP000194003">
    <property type="component" value="Unassembled WGS sequence"/>
</dbReference>
<dbReference type="InterPro" id="IPR011079">
    <property type="entry name" value="Ala_racemase_C"/>
</dbReference>
<name>A0A1Y2K201_9PROT</name>
<dbReference type="STRING" id="1434232.MAIT1_02047"/>
<protein>
    <submittedName>
        <fullName evidence="6">Putative alanine racemase</fullName>
    </submittedName>
</protein>
<dbReference type="InterPro" id="IPR001608">
    <property type="entry name" value="Ala_racemase_N"/>
</dbReference>
<dbReference type="SMART" id="SM01005">
    <property type="entry name" value="Ala_racemase_C"/>
    <property type="match status" value="1"/>
</dbReference>
<dbReference type="SUPFAM" id="SSF51419">
    <property type="entry name" value="PLP-binding barrel"/>
    <property type="match status" value="1"/>
</dbReference>
<dbReference type="InterPro" id="IPR020622">
    <property type="entry name" value="Ala_racemase_pyridoxalP-BS"/>
</dbReference>
<dbReference type="GO" id="GO:0030632">
    <property type="term" value="P:D-alanine biosynthetic process"/>
    <property type="evidence" value="ECO:0007669"/>
    <property type="project" value="TreeGrafter"/>
</dbReference>
<comment type="caution">
    <text evidence="6">The sequence shown here is derived from an EMBL/GenBank/DDBJ whole genome shotgun (WGS) entry which is preliminary data.</text>
</comment>
<dbReference type="InterPro" id="IPR000821">
    <property type="entry name" value="Ala_racemase"/>
</dbReference>
<evidence type="ECO:0000313" key="6">
    <source>
        <dbReference type="EMBL" id="OSM01979.1"/>
    </source>
</evidence>
<keyword evidence="3" id="KW-0413">Isomerase</keyword>
<dbReference type="GO" id="GO:0030170">
    <property type="term" value="F:pyridoxal phosphate binding"/>
    <property type="evidence" value="ECO:0007669"/>
    <property type="project" value="TreeGrafter"/>
</dbReference>
<keyword evidence="7" id="KW-1185">Reference proteome</keyword>
<dbReference type="PROSITE" id="PS00395">
    <property type="entry name" value="ALANINE_RACEMASE"/>
    <property type="match status" value="1"/>
</dbReference>
<dbReference type="EMBL" id="LVJN01000020">
    <property type="protein sequence ID" value="OSM01979.1"/>
    <property type="molecule type" value="Genomic_DNA"/>
</dbReference>
<evidence type="ECO:0000256" key="1">
    <source>
        <dbReference type="ARBA" id="ARBA00001933"/>
    </source>
</evidence>
<dbReference type="GO" id="GO:0005829">
    <property type="term" value="C:cytosol"/>
    <property type="evidence" value="ECO:0007669"/>
    <property type="project" value="TreeGrafter"/>
</dbReference>
<dbReference type="CDD" id="cd00430">
    <property type="entry name" value="PLPDE_III_AR"/>
    <property type="match status" value="1"/>
</dbReference>
<proteinExistence type="predicted"/>
<evidence type="ECO:0000259" key="5">
    <source>
        <dbReference type="SMART" id="SM01005"/>
    </source>
</evidence>
<evidence type="ECO:0000256" key="3">
    <source>
        <dbReference type="ARBA" id="ARBA00023235"/>
    </source>
</evidence>
<dbReference type="GO" id="GO:0008784">
    <property type="term" value="F:alanine racemase activity"/>
    <property type="evidence" value="ECO:0007669"/>
    <property type="project" value="UniProtKB-EC"/>
</dbReference>